<dbReference type="PANTHER" id="PTHR43432">
    <property type="entry name" value="SLR0285 PROTEIN"/>
    <property type="match status" value="1"/>
</dbReference>
<evidence type="ECO:0000313" key="6">
    <source>
        <dbReference type="Proteomes" id="UP001343698"/>
    </source>
</evidence>
<keyword evidence="1" id="KW-0479">Metal-binding</keyword>
<evidence type="ECO:0000256" key="3">
    <source>
        <dbReference type="ARBA" id="ARBA00023014"/>
    </source>
</evidence>
<dbReference type="InterPro" id="IPR058240">
    <property type="entry name" value="rSAM_sf"/>
</dbReference>
<dbReference type="InterPro" id="IPR006638">
    <property type="entry name" value="Elp3/MiaA/NifB-like_rSAM"/>
</dbReference>
<feature type="domain" description="Radical SAM core" evidence="4">
    <location>
        <begin position="60"/>
        <end position="300"/>
    </location>
</feature>
<keyword evidence="3" id="KW-0411">Iron-sulfur</keyword>
<dbReference type="InterPro" id="IPR007197">
    <property type="entry name" value="rSAM"/>
</dbReference>
<evidence type="ECO:0000313" key="5">
    <source>
        <dbReference type="EMBL" id="MEE1971177.1"/>
    </source>
</evidence>
<accession>A0ABU7IE13</accession>
<dbReference type="Pfam" id="PF04055">
    <property type="entry name" value="Radical_SAM"/>
    <property type="match status" value="1"/>
</dbReference>
<name>A0ABU7IE13_9FLAO</name>
<reference evidence="5 6" key="1">
    <citation type="submission" date="2024-01" db="EMBL/GenBank/DDBJ databases">
        <title>Maribacter spp. originated from different algae showed divergent polysaccharides utilization ability.</title>
        <authorList>
            <person name="Wang H."/>
            <person name="Wu Y."/>
        </authorList>
    </citation>
    <scope>NUCLEOTIDE SEQUENCE [LARGE SCALE GENOMIC DNA]</scope>
    <source>
        <strain evidence="5 6">KPT27_14</strain>
    </source>
</reference>
<dbReference type="RefSeq" id="WP_272635766.1">
    <property type="nucleotide sequence ID" value="NZ_JAZDDF010000001.1"/>
</dbReference>
<dbReference type="Proteomes" id="UP001343698">
    <property type="component" value="Unassembled WGS sequence"/>
</dbReference>
<dbReference type="SMART" id="SM00729">
    <property type="entry name" value="Elp3"/>
    <property type="match status" value="1"/>
</dbReference>
<dbReference type="PROSITE" id="PS51918">
    <property type="entry name" value="RADICAL_SAM"/>
    <property type="match status" value="1"/>
</dbReference>
<dbReference type="EMBL" id="JAZDDF010000001">
    <property type="protein sequence ID" value="MEE1971177.1"/>
    <property type="molecule type" value="Genomic_DNA"/>
</dbReference>
<proteinExistence type="predicted"/>
<dbReference type="PANTHER" id="PTHR43432:SF3">
    <property type="entry name" value="SLR0285 PROTEIN"/>
    <property type="match status" value="1"/>
</dbReference>
<comment type="caution">
    <text evidence="5">The sequence shown here is derived from an EMBL/GenBank/DDBJ whole genome shotgun (WGS) entry which is preliminary data.</text>
</comment>
<organism evidence="5 6">
    <name type="scientific">Maribacter flavus</name>
    <dbReference type="NCBI Taxonomy" id="1658664"/>
    <lineage>
        <taxon>Bacteria</taxon>
        <taxon>Pseudomonadati</taxon>
        <taxon>Bacteroidota</taxon>
        <taxon>Flavobacteriia</taxon>
        <taxon>Flavobacteriales</taxon>
        <taxon>Flavobacteriaceae</taxon>
        <taxon>Maribacter</taxon>
    </lineage>
</organism>
<dbReference type="InterPro" id="IPR040086">
    <property type="entry name" value="MJ0683-like"/>
</dbReference>
<dbReference type="NCBIfam" id="NF033668">
    <property type="entry name" value="rSAM_PA0069"/>
    <property type="match status" value="1"/>
</dbReference>
<keyword evidence="2" id="KW-0408">Iron</keyword>
<gene>
    <name evidence="5" type="ORF">V1H85_01890</name>
</gene>
<evidence type="ECO:0000259" key="4">
    <source>
        <dbReference type="PROSITE" id="PS51918"/>
    </source>
</evidence>
<sequence>MNNSPIKGRGAQENTPNKFLQHSYETRDDFLEFCRLEGEEADKNKTQYIPIFPKTIVNEVTSPDVGMMYSMNPYQGCEHGCVYCYARNTHEYWGYSAGLDFERKILVKKDAPKLLEAKLKNTSWKACTIVLSGNTDCYQPAEKEFKLTRACLEVFLKYRHPVGIITKNALILRDLDIIKELNAYGLIGVNVSVTSLREETRRVLEPRTASIPKRLKVIKVLSDNGIPVNAMLAPIIPGINSHEIMDLAKAVSENGALSFAFTVVRLNGDIGCIFTDWIRKTLPDRADKVLNQIKECHGGTLNDSRFGIRSKGEGKIATQIHDMVRLAKQKYFKDKKFPALNTELHEQYKTGQLSLF</sequence>
<evidence type="ECO:0000256" key="2">
    <source>
        <dbReference type="ARBA" id="ARBA00023004"/>
    </source>
</evidence>
<evidence type="ECO:0000256" key="1">
    <source>
        <dbReference type="ARBA" id="ARBA00022723"/>
    </source>
</evidence>
<protein>
    <submittedName>
        <fullName evidence="5">PA0069 family radical SAM protein</fullName>
    </submittedName>
</protein>
<dbReference type="Gene3D" id="3.80.30.30">
    <property type="match status" value="1"/>
</dbReference>
<dbReference type="SFLD" id="SFLDG01084">
    <property type="entry name" value="Uncharacterised_Radical_SAM_Su"/>
    <property type="match status" value="1"/>
</dbReference>
<dbReference type="SUPFAM" id="SSF102114">
    <property type="entry name" value="Radical SAM enzymes"/>
    <property type="match status" value="1"/>
</dbReference>
<dbReference type="SFLD" id="SFLDS00029">
    <property type="entry name" value="Radical_SAM"/>
    <property type="match status" value="1"/>
</dbReference>
<keyword evidence="6" id="KW-1185">Reference proteome</keyword>
<dbReference type="CDD" id="cd01335">
    <property type="entry name" value="Radical_SAM"/>
    <property type="match status" value="1"/>
</dbReference>